<feature type="compositionally biased region" description="Pro residues" evidence="1">
    <location>
        <begin position="60"/>
        <end position="76"/>
    </location>
</feature>
<evidence type="ECO:0000313" key="3">
    <source>
        <dbReference type="Proteomes" id="UP001221757"/>
    </source>
</evidence>
<name>A0AAD7G1D5_MYCRO</name>
<feature type="region of interest" description="Disordered" evidence="1">
    <location>
        <begin position="178"/>
        <end position="224"/>
    </location>
</feature>
<sequence>MPAAYATATPAAPPPNPRSSPTQTLNQPSTCTSHLSFLPHTPATPSRRQPALRCMRARPAQPPSARTPPTRRPMTPPSRRGTPTSSSSTSKRSTYDKVLALNVGNAVLINVAPFIASLLRSLDSILRVQLVTRRIPQFVLGLDAILPSFSTELTDCALVLCVPTLTPAPPQLRIRVGDLHPGTRPTGHALDNTAGASDARSVDSQQHGKGRTTPPDASLRVHREQRLHRRRGVCGLQPDISCACADVVANATPGA</sequence>
<protein>
    <submittedName>
        <fullName evidence="2">Uncharacterized protein</fullName>
    </submittedName>
</protein>
<feature type="compositionally biased region" description="Polar residues" evidence="1">
    <location>
        <begin position="19"/>
        <end position="35"/>
    </location>
</feature>
<dbReference type="Proteomes" id="UP001221757">
    <property type="component" value="Unassembled WGS sequence"/>
</dbReference>
<evidence type="ECO:0000256" key="1">
    <source>
        <dbReference type="SAM" id="MobiDB-lite"/>
    </source>
</evidence>
<gene>
    <name evidence="2" type="ORF">B0H17DRAFT_1213391</name>
</gene>
<comment type="caution">
    <text evidence="2">The sequence shown here is derived from an EMBL/GenBank/DDBJ whole genome shotgun (WGS) entry which is preliminary data.</text>
</comment>
<keyword evidence="3" id="KW-1185">Reference proteome</keyword>
<accession>A0AAD7G1D5</accession>
<organism evidence="2 3">
    <name type="scientific">Mycena rosella</name>
    <name type="common">Pink bonnet</name>
    <name type="synonym">Agaricus rosellus</name>
    <dbReference type="NCBI Taxonomy" id="1033263"/>
    <lineage>
        <taxon>Eukaryota</taxon>
        <taxon>Fungi</taxon>
        <taxon>Dikarya</taxon>
        <taxon>Basidiomycota</taxon>
        <taxon>Agaricomycotina</taxon>
        <taxon>Agaricomycetes</taxon>
        <taxon>Agaricomycetidae</taxon>
        <taxon>Agaricales</taxon>
        <taxon>Marasmiineae</taxon>
        <taxon>Mycenaceae</taxon>
        <taxon>Mycena</taxon>
    </lineage>
</organism>
<evidence type="ECO:0000313" key="2">
    <source>
        <dbReference type="EMBL" id="KAJ7657929.1"/>
    </source>
</evidence>
<feature type="compositionally biased region" description="Low complexity" evidence="1">
    <location>
        <begin position="1"/>
        <end position="10"/>
    </location>
</feature>
<dbReference type="AlphaFoldDB" id="A0AAD7G1D5"/>
<feature type="region of interest" description="Disordered" evidence="1">
    <location>
        <begin position="1"/>
        <end position="92"/>
    </location>
</feature>
<feature type="compositionally biased region" description="Low complexity" evidence="1">
    <location>
        <begin position="77"/>
        <end position="92"/>
    </location>
</feature>
<reference evidence="2" key="1">
    <citation type="submission" date="2023-03" db="EMBL/GenBank/DDBJ databases">
        <title>Massive genome expansion in bonnet fungi (Mycena s.s.) driven by repeated elements and novel gene families across ecological guilds.</title>
        <authorList>
            <consortium name="Lawrence Berkeley National Laboratory"/>
            <person name="Harder C.B."/>
            <person name="Miyauchi S."/>
            <person name="Viragh M."/>
            <person name="Kuo A."/>
            <person name="Thoen E."/>
            <person name="Andreopoulos B."/>
            <person name="Lu D."/>
            <person name="Skrede I."/>
            <person name="Drula E."/>
            <person name="Henrissat B."/>
            <person name="Morin E."/>
            <person name="Kohler A."/>
            <person name="Barry K."/>
            <person name="LaButti K."/>
            <person name="Morin E."/>
            <person name="Salamov A."/>
            <person name="Lipzen A."/>
            <person name="Mereny Z."/>
            <person name="Hegedus B."/>
            <person name="Baldrian P."/>
            <person name="Stursova M."/>
            <person name="Weitz H."/>
            <person name="Taylor A."/>
            <person name="Grigoriev I.V."/>
            <person name="Nagy L.G."/>
            <person name="Martin F."/>
            <person name="Kauserud H."/>
        </authorList>
    </citation>
    <scope>NUCLEOTIDE SEQUENCE</scope>
    <source>
        <strain evidence="2">CBHHK067</strain>
    </source>
</reference>
<proteinExistence type="predicted"/>
<dbReference type="EMBL" id="JARKIE010000286">
    <property type="protein sequence ID" value="KAJ7657929.1"/>
    <property type="molecule type" value="Genomic_DNA"/>
</dbReference>